<accession>A0AAV4RD09</accession>
<protein>
    <submittedName>
        <fullName evidence="1">Uncharacterized protein</fullName>
    </submittedName>
</protein>
<dbReference type="EMBL" id="BPLR01007802">
    <property type="protein sequence ID" value="GIY19858.1"/>
    <property type="molecule type" value="Genomic_DNA"/>
</dbReference>
<keyword evidence="2" id="KW-1185">Reference proteome</keyword>
<reference evidence="1 2" key="1">
    <citation type="submission" date="2021-06" db="EMBL/GenBank/DDBJ databases">
        <title>Caerostris extrusa draft genome.</title>
        <authorList>
            <person name="Kono N."/>
            <person name="Arakawa K."/>
        </authorList>
    </citation>
    <scope>NUCLEOTIDE SEQUENCE [LARGE SCALE GENOMIC DNA]</scope>
</reference>
<evidence type="ECO:0000313" key="1">
    <source>
        <dbReference type="EMBL" id="GIY19858.1"/>
    </source>
</evidence>
<organism evidence="1 2">
    <name type="scientific">Caerostris extrusa</name>
    <name type="common">Bark spider</name>
    <name type="synonym">Caerostris bankana</name>
    <dbReference type="NCBI Taxonomy" id="172846"/>
    <lineage>
        <taxon>Eukaryota</taxon>
        <taxon>Metazoa</taxon>
        <taxon>Ecdysozoa</taxon>
        <taxon>Arthropoda</taxon>
        <taxon>Chelicerata</taxon>
        <taxon>Arachnida</taxon>
        <taxon>Araneae</taxon>
        <taxon>Araneomorphae</taxon>
        <taxon>Entelegynae</taxon>
        <taxon>Araneoidea</taxon>
        <taxon>Araneidae</taxon>
        <taxon>Caerostris</taxon>
    </lineage>
</organism>
<proteinExistence type="predicted"/>
<gene>
    <name evidence="1" type="ORF">CEXT_604361</name>
</gene>
<evidence type="ECO:0000313" key="2">
    <source>
        <dbReference type="Proteomes" id="UP001054945"/>
    </source>
</evidence>
<comment type="caution">
    <text evidence="1">The sequence shown here is derived from an EMBL/GenBank/DDBJ whole genome shotgun (WGS) entry which is preliminary data.</text>
</comment>
<name>A0AAV4RD09_CAEEX</name>
<sequence length="93" mass="10730">MKTNLFSEATLCLEVLSLLQLYELLSHSSECCLCLPELSEKAFVPKCSFCTKHESAPYTICRENTIIFDKEKMMILNPDDDGVQLIYLFERRS</sequence>
<dbReference type="Proteomes" id="UP001054945">
    <property type="component" value="Unassembled WGS sequence"/>
</dbReference>
<dbReference type="AlphaFoldDB" id="A0AAV4RD09"/>